<evidence type="ECO:0000313" key="4">
    <source>
        <dbReference type="EMBL" id="KPL75778.1"/>
    </source>
</evidence>
<dbReference type="EMBL" id="LGCM01000065">
    <property type="protein sequence ID" value="KPL75778.1"/>
    <property type="molecule type" value="Genomic_DNA"/>
</dbReference>
<keyword evidence="2" id="KW-0472">Membrane</keyword>
<feature type="domain" description="MurNAc-LAA" evidence="3">
    <location>
        <begin position="84"/>
        <end position="250"/>
    </location>
</feature>
<dbReference type="GO" id="GO:0008745">
    <property type="term" value="F:N-acetylmuramoyl-L-alanine amidase activity"/>
    <property type="evidence" value="ECO:0007669"/>
    <property type="project" value="InterPro"/>
</dbReference>
<dbReference type="Pfam" id="PF01520">
    <property type="entry name" value="Amidase_3"/>
    <property type="match status" value="1"/>
</dbReference>
<evidence type="ECO:0000313" key="5">
    <source>
        <dbReference type="Proteomes" id="UP000050501"/>
    </source>
</evidence>
<evidence type="ECO:0000256" key="1">
    <source>
        <dbReference type="ARBA" id="ARBA00022801"/>
    </source>
</evidence>
<dbReference type="InterPro" id="IPR002508">
    <property type="entry name" value="MurNAc-LAA_cat"/>
</dbReference>
<dbReference type="PANTHER" id="PTHR30404:SF0">
    <property type="entry name" value="N-ACETYLMURAMOYL-L-ALANINE AMIDASE AMIC"/>
    <property type="match status" value="1"/>
</dbReference>
<dbReference type="Proteomes" id="UP000050501">
    <property type="component" value="Unassembled WGS sequence"/>
</dbReference>
<accession>A0A0N8GMN3</accession>
<dbReference type="PANTHER" id="PTHR30404">
    <property type="entry name" value="N-ACETYLMURAMOYL-L-ALANINE AMIDASE"/>
    <property type="match status" value="1"/>
</dbReference>
<feature type="transmembrane region" description="Helical" evidence="2">
    <location>
        <begin position="21"/>
        <end position="42"/>
    </location>
</feature>
<dbReference type="RefSeq" id="WP_075071347.1">
    <property type="nucleotide sequence ID" value="NZ_LGCM01000065.1"/>
</dbReference>
<proteinExistence type="predicted"/>
<keyword evidence="2" id="KW-0812">Transmembrane</keyword>
<sequence length="270" mass="29593">MNNSIPSRPAPRPARTAPYSALNALQSVLTVGIIMATLLTMWTPSNLFSDQLLNEMLLAVQSGGFTPTPGAPLNTLTPSSRPRVGIVAGHWGYDSGAVCDDGLTELDVNLKIATYVRDYLIQAGYDVDLLKERDPLLVQYRAAALVSIHNDSCVYVNDEATGFKVAAAMYSAYPEKANRLETCLIQRYQALTNLKFHVNTITVDMTDYHMFNEIHTDTTAAIIETGFLNLDREILTQQPELVARGVANGIICYVNNETVDPLDVEETPAP</sequence>
<reference evidence="4 5" key="1">
    <citation type="submission" date="2015-07" db="EMBL/GenBank/DDBJ databases">
        <title>Genome sequence of Levilinea saccharolytica DSM 16555.</title>
        <authorList>
            <person name="Hemp J."/>
            <person name="Ward L.M."/>
            <person name="Pace L.A."/>
            <person name="Fischer W.W."/>
        </authorList>
    </citation>
    <scope>NUCLEOTIDE SEQUENCE [LARGE SCALE GENOMIC DNA]</scope>
    <source>
        <strain evidence="4 5">KIBI-1</strain>
    </source>
</reference>
<keyword evidence="2" id="KW-1133">Transmembrane helix</keyword>
<dbReference type="AlphaFoldDB" id="A0A0N8GMN3"/>
<dbReference type="CDD" id="cd02696">
    <property type="entry name" value="MurNAc-LAA"/>
    <property type="match status" value="1"/>
</dbReference>
<keyword evidence="5" id="KW-1185">Reference proteome</keyword>
<dbReference type="GO" id="GO:0030288">
    <property type="term" value="C:outer membrane-bounded periplasmic space"/>
    <property type="evidence" value="ECO:0007669"/>
    <property type="project" value="TreeGrafter"/>
</dbReference>
<name>A0A0N8GMN3_9CHLR</name>
<dbReference type="SUPFAM" id="SSF53187">
    <property type="entry name" value="Zn-dependent exopeptidases"/>
    <property type="match status" value="1"/>
</dbReference>
<dbReference type="InterPro" id="IPR050695">
    <property type="entry name" value="N-acetylmuramoyl_amidase_3"/>
</dbReference>
<evidence type="ECO:0000259" key="3">
    <source>
        <dbReference type="Pfam" id="PF01520"/>
    </source>
</evidence>
<organism evidence="4 5">
    <name type="scientific">Levilinea saccharolytica</name>
    <dbReference type="NCBI Taxonomy" id="229921"/>
    <lineage>
        <taxon>Bacteria</taxon>
        <taxon>Bacillati</taxon>
        <taxon>Chloroflexota</taxon>
        <taxon>Anaerolineae</taxon>
        <taxon>Anaerolineales</taxon>
        <taxon>Anaerolineaceae</taxon>
        <taxon>Levilinea</taxon>
    </lineage>
</organism>
<protein>
    <recommendedName>
        <fullName evidence="3">MurNAc-LAA domain-containing protein</fullName>
    </recommendedName>
</protein>
<gene>
    <name evidence="4" type="ORF">ADN01_18355</name>
</gene>
<dbReference type="GO" id="GO:0009253">
    <property type="term" value="P:peptidoglycan catabolic process"/>
    <property type="evidence" value="ECO:0007669"/>
    <property type="project" value="InterPro"/>
</dbReference>
<keyword evidence="1" id="KW-0378">Hydrolase</keyword>
<dbReference type="Gene3D" id="3.40.630.40">
    <property type="entry name" value="Zn-dependent exopeptidases"/>
    <property type="match status" value="1"/>
</dbReference>
<dbReference type="STRING" id="229921.ADN01_18355"/>
<evidence type="ECO:0000256" key="2">
    <source>
        <dbReference type="SAM" id="Phobius"/>
    </source>
</evidence>
<comment type="caution">
    <text evidence="4">The sequence shown here is derived from an EMBL/GenBank/DDBJ whole genome shotgun (WGS) entry which is preliminary data.</text>
</comment>